<comment type="similarity">
    <text evidence="3 11">Belongs to the PIGM family.</text>
</comment>
<feature type="non-terminal residue" evidence="12">
    <location>
        <position position="591"/>
    </location>
</feature>
<feature type="transmembrane region" description="Helical" evidence="11">
    <location>
        <begin position="454"/>
        <end position="475"/>
    </location>
</feature>
<evidence type="ECO:0000256" key="6">
    <source>
        <dbReference type="ARBA" id="ARBA00022679"/>
    </source>
</evidence>
<name>A0A2J7ZKQ5_9CHLO</name>
<dbReference type="OrthoDB" id="1741594at2759"/>
<keyword evidence="5 11" id="KW-0328">Glycosyltransferase</keyword>
<proteinExistence type="inferred from homology"/>
<feature type="transmembrane region" description="Helical" evidence="11">
    <location>
        <begin position="176"/>
        <end position="200"/>
    </location>
</feature>
<dbReference type="AlphaFoldDB" id="A0A2J7ZKQ5"/>
<dbReference type="GO" id="GO:0005789">
    <property type="term" value="C:endoplasmic reticulum membrane"/>
    <property type="evidence" value="ECO:0007669"/>
    <property type="project" value="UniProtKB-SubCell"/>
</dbReference>
<comment type="subcellular location">
    <subcellularLocation>
        <location evidence="1 11">Endoplasmic reticulum membrane</location>
        <topology evidence="1 11">Multi-pass membrane protein</topology>
    </subcellularLocation>
</comment>
<feature type="transmembrane region" description="Helical" evidence="11">
    <location>
        <begin position="153"/>
        <end position="170"/>
    </location>
</feature>
<comment type="caution">
    <text evidence="12">The sequence shown here is derived from an EMBL/GenBank/DDBJ whole genome shotgun (WGS) entry which is preliminary data.</text>
</comment>
<dbReference type="EMBL" id="PGGS01001140">
    <property type="protein sequence ID" value="PNH00846.1"/>
    <property type="molecule type" value="Genomic_DNA"/>
</dbReference>
<dbReference type="EC" id="2.4.1.-" evidence="11"/>
<keyword evidence="13" id="KW-1185">Reference proteome</keyword>
<dbReference type="GO" id="GO:0004376">
    <property type="term" value="F:GPI mannosyltransferase activity"/>
    <property type="evidence" value="ECO:0007669"/>
    <property type="project" value="InterPro"/>
</dbReference>
<protein>
    <recommendedName>
        <fullName evidence="11">GPI mannosyltransferase 1</fullName>
        <ecNumber evidence="11">2.4.1.-</ecNumber>
    </recommendedName>
    <alternativeName>
        <fullName evidence="11">GPI mannosyltransferase I</fullName>
    </alternativeName>
</protein>
<evidence type="ECO:0000256" key="3">
    <source>
        <dbReference type="ARBA" id="ARBA00011071"/>
    </source>
</evidence>
<feature type="transmembrane region" description="Helical" evidence="11">
    <location>
        <begin position="97"/>
        <end position="119"/>
    </location>
</feature>
<evidence type="ECO:0000256" key="10">
    <source>
        <dbReference type="ARBA" id="ARBA00023136"/>
    </source>
</evidence>
<comment type="function">
    <text evidence="11">Catalytic subunit of the glycosylphosphatidylinositol-mannosyltransferase I complex which catalyzes the transfer of the first mannose, via an alpha-1,4 bond from a dolichol-phosphate-mannose (Dol-P-Man) to the glucosaminyl acyl phosphatidylinositol (GlcN-(acyl)PI) intermediate to generate alpha-D-Man-(1-&gt;4)-alpha-D-GlcN-(1-&gt;6)-(1-radyl,2-acyl-sn-glycero-3-phospho)-2-acyl-inositol and participates in the sixth step of the glycosylphosphatidylinositol-anchor biosynthesis.</text>
</comment>
<dbReference type="Pfam" id="PF05007">
    <property type="entry name" value="Mannosyl_trans"/>
    <property type="match status" value="1"/>
</dbReference>
<keyword evidence="10 11" id="KW-0472">Membrane</keyword>
<feature type="transmembrane region" description="Helical" evidence="11">
    <location>
        <begin position="487"/>
        <end position="505"/>
    </location>
</feature>
<evidence type="ECO:0000256" key="2">
    <source>
        <dbReference type="ARBA" id="ARBA00004687"/>
    </source>
</evidence>
<dbReference type="GO" id="GO:1990529">
    <property type="term" value="C:glycosylphosphatidylinositol-mannosyltransferase I complex"/>
    <property type="evidence" value="ECO:0007669"/>
    <property type="project" value="TreeGrafter"/>
</dbReference>
<comment type="pathway">
    <text evidence="2 11">Glycolipid biosynthesis; glycosylphosphatidylinositol-anchor biosynthesis.</text>
</comment>
<accession>A0A2J7ZKQ5</accession>
<dbReference type="Proteomes" id="UP000236333">
    <property type="component" value="Unassembled WGS sequence"/>
</dbReference>
<evidence type="ECO:0000313" key="12">
    <source>
        <dbReference type="EMBL" id="PNH00846.1"/>
    </source>
</evidence>
<sequence length="591" mass="64641">MSATARPRTASSSGWWGSLWRPWPVVVLAGLVRLALVCWAEYQDAFLPVNYTDIDYAVFTDAARFVAAGGSPYQRSTFRYSPLLAYLMLPNIWLHPAWGKVLFSACDLFVAGLISYLLCRTCTMSPRLHAAALAVWLFNPYTATISTRGSCDVLSILLLLSLLACLLHGRPLASGMLYGVAVHFRIYPVIYGPAIALFLARRSWILQEREAGRPGGRQTGSVLRYEEQPSHVPAAGSTTAVMPTMSAEGEATTLDQGRVGMPARRRTAPWLRAASSLRPSAAFAVAAASTFLLLGAAFYRLYGSEFLQEAFVHHLTRKDPRHNFSPYYYPVYLSYGVRSSSVGVSGVPQDWKKRVIQSEVLPRPPHVISSPLGTASGAHSSAADNHVDTGVESPPHWLLRARLAVQLCLPVLEPWRVALLPQAAVLLAVAVRYHEDLPTAWLLQTWSFVALNKVITAQYFVWFLSLLPLTLPALVAQRTVSARAMGAASLFWVVAQLHWLGWAYALEMQVGRGGPGLWDIYKICSRPGLSVHVGVWAAGLGFLAANTAAVALLLRALQPRLHGATTFMDASLKLCQPRPAHAIALASKKHN</sequence>
<keyword evidence="8 11" id="KW-0256">Endoplasmic reticulum</keyword>
<keyword evidence="9 11" id="KW-1133">Transmembrane helix</keyword>
<evidence type="ECO:0000256" key="1">
    <source>
        <dbReference type="ARBA" id="ARBA00004477"/>
    </source>
</evidence>
<evidence type="ECO:0000256" key="11">
    <source>
        <dbReference type="RuleBase" id="RU365064"/>
    </source>
</evidence>
<dbReference type="UniPathway" id="UPA00196"/>
<feature type="transmembrane region" description="Helical" evidence="11">
    <location>
        <begin position="535"/>
        <end position="554"/>
    </location>
</feature>
<gene>
    <name evidence="12" type="ORF">TSOC_013307</name>
</gene>
<evidence type="ECO:0000256" key="9">
    <source>
        <dbReference type="ARBA" id="ARBA00022989"/>
    </source>
</evidence>
<dbReference type="PANTHER" id="PTHR12886:SF0">
    <property type="entry name" value="GPI MANNOSYLTRANSFERASE 1"/>
    <property type="match status" value="1"/>
</dbReference>
<keyword evidence="7 11" id="KW-0812">Transmembrane</keyword>
<dbReference type="PANTHER" id="PTHR12886">
    <property type="entry name" value="PIG-M MANNOSYLTRANSFERASE"/>
    <property type="match status" value="1"/>
</dbReference>
<evidence type="ECO:0000313" key="13">
    <source>
        <dbReference type="Proteomes" id="UP000236333"/>
    </source>
</evidence>
<dbReference type="Pfam" id="PF06728">
    <property type="entry name" value="PIG-U"/>
    <property type="match status" value="1"/>
</dbReference>
<dbReference type="GO" id="GO:0006506">
    <property type="term" value="P:GPI anchor biosynthetic process"/>
    <property type="evidence" value="ECO:0007669"/>
    <property type="project" value="UniProtKB-UniPathway"/>
</dbReference>
<organism evidence="12 13">
    <name type="scientific">Tetrabaena socialis</name>
    <dbReference type="NCBI Taxonomy" id="47790"/>
    <lineage>
        <taxon>Eukaryota</taxon>
        <taxon>Viridiplantae</taxon>
        <taxon>Chlorophyta</taxon>
        <taxon>core chlorophytes</taxon>
        <taxon>Chlorophyceae</taxon>
        <taxon>CS clade</taxon>
        <taxon>Chlamydomonadales</taxon>
        <taxon>Tetrabaenaceae</taxon>
        <taxon>Tetrabaena</taxon>
    </lineage>
</organism>
<keyword evidence="6 11" id="KW-0808">Transferase</keyword>
<keyword evidence="4 11" id="KW-0337">GPI-anchor biosynthesis</keyword>
<reference evidence="12 13" key="1">
    <citation type="journal article" date="2017" name="Mol. Biol. Evol.">
        <title>The 4-celled Tetrabaena socialis nuclear genome reveals the essential components for genetic control of cell number at the origin of multicellularity in the volvocine lineage.</title>
        <authorList>
            <person name="Featherston J."/>
            <person name="Arakaki Y."/>
            <person name="Hanschen E.R."/>
            <person name="Ferris P.J."/>
            <person name="Michod R.E."/>
            <person name="Olson B.J.S.C."/>
            <person name="Nozaki H."/>
            <person name="Durand P.M."/>
        </authorList>
    </citation>
    <scope>NUCLEOTIDE SEQUENCE [LARGE SCALE GENOMIC DNA]</scope>
    <source>
        <strain evidence="12 13">NIES-571</strain>
    </source>
</reference>
<evidence type="ECO:0000256" key="7">
    <source>
        <dbReference type="ARBA" id="ARBA00022692"/>
    </source>
</evidence>
<feature type="transmembrane region" description="Helical" evidence="11">
    <location>
        <begin position="281"/>
        <end position="302"/>
    </location>
</feature>
<evidence type="ECO:0000256" key="4">
    <source>
        <dbReference type="ARBA" id="ARBA00022502"/>
    </source>
</evidence>
<evidence type="ECO:0000256" key="5">
    <source>
        <dbReference type="ARBA" id="ARBA00022676"/>
    </source>
</evidence>
<dbReference type="GO" id="GO:0051751">
    <property type="term" value="F:alpha-1,4-mannosyltransferase activity"/>
    <property type="evidence" value="ECO:0007669"/>
    <property type="project" value="InterPro"/>
</dbReference>
<evidence type="ECO:0000256" key="8">
    <source>
        <dbReference type="ARBA" id="ARBA00022824"/>
    </source>
</evidence>
<dbReference type="InterPro" id="IPR007704">
    <property type="entry name" value="PIG-M"/>
</dbReference>